<dbReference type="NCBIfam" id="NF041471">
    <property type="entry name" value="phage_reg_YmfL"/>
    <property type="match status" value="1"/>
</dbReference>
<dbReference type="AlphaFoldDB" id="A0A219TSP7"/>
<proteinExistence type="predicted"/>
<name>A0A219TSP7_PSEAI</name>
<protein>
    <recommendedName>
        <fullName evidence="2">Prophage PssSM-01</fullName>
    </recommendedName>
</protein>
<dbReference type="EMBL" id="MF168946">
    <property type="protein sequence ID" value="ATN45594.1"/>
    <property type="molecule type" value="Genomic_DNA"/>
</dbReference>
<reference evidence="1" key="1">
    <citation type="submission" date="2017-05" db="EMBL/GenBank/DDBJ databases">
        <title>Two decades of blaVIM-2-producing Pseudomonas aeruginosa dissemination: the decisive role of mobile genetic elements and successful clones.</title>
        <authorList>
            <person name="Botelho J."/>
        </authorList>
    </citation>
    <scope>NUCLEOTIDE SEQUENCE</scope>
    <source>
        <strain evidence="1">FFUP_PS_CB5</strain>
    </source>
</reference>
<accession>A0A219TSP7</accession>
<sequence>MKRPLLETRRQVVSAIIGAYPGGRECAAARLGLDLKKFDNHAYENAGSKPLSDDQLRLLEQETGTSHFPEYVAHLYGGMFVQMPEPTQLDNLDLYARGVATAIRRGEVDRIIAEALRDGEIDEAELAEIIVAHRKHLAARHAEVGAVITLHRKAPHGQRVSGSGEHE</sequence>
<evidence type="ECO:0008006" key="2">
    <source>
        <dbReference type="Google" id="ProtNLM"/>
    </source>
</evidence>
<evidence type="ECO:0000313" key="1">
    <source>
        <dbReference type="EMBL" id="ATN45594.1"/>
    </source>
</evidence>
<organism evidence="1">
    <name type="scientific">Pseudomonas aeruginosa</name>
    <dbReference type="NCBI Taxonomy" id="287"/>
    <lineage>
        <taxon>Bacteria</taxon>
        <taxon>Pseudomonadati</taxon>
        <taxon>Pseudomonadota</taxon>
        <taxon>Gammaproteobacteria</taxon>
        <taxon>Pseudomonadales</taxon>
        <taxon>Pseudomonadaceae</taxon>
        <taxon>Pseudomonas</taxon>
    </lineage>
</organism>
<dbReference type="RefSeq" id="WP_049873872.1">
    <property type="nucleotide sequence ID" value="NZ_CATOZF010000003.1"/>
</dbReference>
<dbReference type="InterPro" id="IPR048188">
    <property type="entry name" value="YmfL-like"/>
</dbReference>